<dbReference type="SUPFAM" id="SSF53748">
    <property type="entry name" value="Phosphoglycerate kinase"/>
    <property type="match status" value="1"/>
</dbReference>
<dbReference type="PANTHER" id="PTHR11406">
    <property type="entry name" value="PHOSPHOGLYCERATE KINASE"/>
    <property type="match status" value="1"/>
</dbReference>
<reference evidence="10" key="1">
    <citation type="submission" date="2017-09" db="EMBL/GenBank/DDBJ databases">
        <title>Depth-based differentiation of microbial function through sediment-hosted aquifers and enrichment of novel symbionts in the deep terrestrial subsurface.</title>
        <authorList>
            <person name="Probst A.J."/>
            <person name="Ladd B."/>
            <person name="Jarett J.K."/>
            <person name="Geller-Mcgrath D.E."/>
            <person name="Sieber C.M.K."/>
            <person name="Emerson J.B."/>
            <person name="Anantharaman K."/>
            <person name="Thomas B.C."/>
            <person name="Malmstrom R."/>
            <person name="Stieglmeier M."/>
            <person name="Klingl A."/>
            <person name="Woyke T."/>
            <person name="Ryan C.M."/>
            <person name="Banfield J.F."/>
        </authorList>
    </citation>
    <scope>NUCLEOTIDE SEQUENCE [LARGE SCALE GENOMIC DNA]</scope>
</reference>
<comment type="catalytic activity">
    <reaction evidence="1 8">
        <text>(2R)-3-phosphoglycerate + ATP = (2R)-3-phospho-glyceroyl phosphate + ADP</text>
        <dbReference type="Rhea" id="RHEA:14801"/>
        <dbReference type="ChEBI" id="CHEBI:30616"/>
        <dbReference type="ChEBI" id="CHEBI:57604"/>
        <dbReference type="ChEBI" id="CHEBI:58272"/>
        <dbReference type="ChEBI" id="CHEBI:456216"/>
        <dbReference type="EC" id="2.7.2.3"/>
    </reaction>
</comment>
<evidence type="ECO:0000256" key="8">
    <source>
        <dbReference type="RuleBase" id="RU000532"/>
    </source>
</evidence>
<keyword evidence="6 7" id="KW-0067">ATP-binding</keyword>
<comment type="similarity">
    <text evidence="8">Belongs to the phosphoglycerate kinase family.</text>
</comment>
<evidence type="ECO:0000313" key="9">
    <source>
        <dbReference type="EMBL" id="PIR85139.1"/>
    </source>
</evidence>
<feature type="binding site" evidence="7">
    <location>
        <position position="196"/>
    </location>
    <ligand>
        <name>ATP</name>
        <dbReference type="ChEBI" id="CHEBI:30616"/>
    </ligand>
</feature>
<feature type="binding site" evidence="7">
    <location>
        <begin position="332"/>
        <end position="335"/>
    </location>
    <ligand>
        <name>ATP</name>
        <dbReference type="ChEBI" id="CHEBI:30616"/>
    </ligand>
</feature>
<proteinExistence type="inferred from homology"/>
<comment type="caution">
    <text evidence="9">The sequence shown here is derived from an EMBL/GenBank/DDBJ whole genome shotgun (WGS) entry which is preliminary data.</text>
</comment>
<gene>
    <name evidence="9" type="primary">pgk</name>
    <name evidence="9" type="ORF">COU15_01890</name>
</gene>
<dbReference type="GO" id="GO:0005829">
    <property type="term" value="C:cytosol"/>
    <property type="evidence" value="ECO:0007669"/>
    <property type="project" value="TreeGrafter"/>
</dbReference>
<accession>A0A2H0UFF5</accession>
<keyword evidence="4" id="KW-0547">Nucleotide-binding</keyword>
<dbReference type="PANTHER" id="PTHR11406:SF23">
    <property type="entry name" value="PHOSPHOGLYCERATE KINASE 1, CHLOROPLASTIC-RELATED"/>
    <property type="match status" value="1"/>
</dbReference>
<dbReference type="GO" id="GO:0006096">
    <property type="term" value="P:glycolytic process"/>
    <property type="evidence" value="ECO:0007669"/>
    <property type="project" value="InterPro"/>
</dbReference>
<name>A0A2H0UFF5_9BACT</name>
<evidence type="ECO:0000256" key="1">
    <source>
        <dbReference type="ARBA" id="ARBA00000642"/>
    </source>
</evidence>
<evidence type="ECO:0000256" key="4">
    <source>
        <dbReference type="ARBA" id="ARBA00022741"/>
    </source>
</evidence>
<evidence type="ECO:0000256" key="3">
    <source>
        <dbReference type="ARBA" id="ARBA00022679"/>
    </source>
</evidence>
<keyword evidence="5 8" id="KW-0418">Kinase</keyword>
<dbReference type="Pfam" id="PF00162">
    <property type="entry name" value="PGK"/>
    <property type="match status" value="1"/>
</dbReference>
<keyword evidence="3 8" id="KW-0808">Transferase</keyword>
<dbReference type="PIRSF" id="PIRSF000724">
    <property type="entry name" value="Pgk"/>
    <property type="match status" value="1"/>
</dbReference>
<dbReference type="InterPro" id="IPR036043">
    <property type="entry name" value="Phosphoglycerate_kinase_sf"/>
</dbReference>
<dbReference type="Gene3D" id="3.40.50.1260">
    <property type="entry name" value="Phosphoglycerate kinase, N-terminal domain"/>
    <property type="match status" value="2"/>
</dbReference>
<evidence type="ECO:0000256" key="5">
    <source>
        <dbReference type="ARBA" id="ARBA00022777"/>
    </source>
</evidence>
<dbReference type="GO" id="GO:0005524">
    <property type="term" value="F:ATP binding"/>
    <property type="evidence" value="ECO:0007669"/>
    <property type="project" value="UniProtKB-KW"/>
</dbReference>
<dbReference type="InterPro" id="IPR015824">
    <property type="entry name" value="Phosphoglycerate_kinase_N"/>
</dbReference>
<dbReference type="GO" id="GO:0004618">
    <property type="term" value="F:phosphoglycerate kinase activity"/>
    <property type="evidence" value="ECO:0007669"/>
    <property type="project" value="UniProtKB-EC"/>
</dbReference>
<dbReference type="GO" id="GO:0043531">
    <property type="term" value="F:ADP binding"/>
    <property type="evidence" value="ECO:0007669"/>
    <property type="project" value="TreeGrafter"/>
</dbReference>
<evidence type="ECO:0000313" key="10">
    <source>
        <dbReference type="Proteomes" id="UP000229315"/>
    </source>
</evidence>
<feature type="binding site" evidence="7">
    <location>
        <position position="307"/>
    </location>
    <ligand>
        <name>ATP</name>
        <dbReference type="ChEBI" id="CHEBI:30616"/>
    </ligand>
</feature>
<dbReference type="Proteomes" id="UP000229315">
    <property type="component" value="Unassembled WGS sequence"/>
</dbReference>
<dbReference type="InterPro" id="IPR001576">
    <property type="entry name" value="Phosphoglycerate_kinase"/>
</dbReference>
<dbReference type="GO" id="GO:0006094">
    <property type="term" value="P:gluconeogenesis"/>
    <property type="evidence" value="ECO:0007669"/>
    <property type="project" value="TreeGrafter"/>
</dbReference>
<dbReference type="AlphaFoldDB" id="A0A2H0UFF5"/>
<protein>
    <recommendedName>
        <fullName evidence="2 8">Phosphoglycerate kinase</fullName>
        <ecNumber evidence="2 8">2.7.2.3</ecNumber>
    </recommendedName>
</protein>
<sequence>MAIRVLDWSQNFSGKSVLVRASLNVPIENGNVTNPFRFERALHTIEALAVRGARVVVVGHIGRASTDSLEVVHRELQKRTTVPIHFVNDVVGAQAQEAVARLSGGEVLLLENVRRDAREIENDDTFAARLASFGELFVNDAFADSHRAHASIVGVPHYIESVAGPRFMEEYNGILPALNPPSPSFAIMGGAKFLTKVPLIKTLLEKYDTVFIGGALANDFFSAKGHEVGVSLVSSVSHAEALLKNSKLITPSDVTVWDGEKKDIKKLSDIAPRDAIYDIGPLSVKAITPYIQKARFILWNGPLGNFEKGFIDGTESVAKVIASASGKSVLGGGDTVASIEHLQLKEKITFISTAGGAMLQFIAEGTLPGIEVLSE</sequence>
<evidence type="ECO:0000256" key="7">
    <source>
        <dbReference type="PIRSR" id="PIRSR000724-2"/>
    </source>
</evidence>
<dbReference type="EC" id="2.7.2.3" evidence="2 8"/>
<dbReference type="EMBL" id="PFBH01000014">
    <property type="protein sequence ID" value="PIR85139.1"/>
    <property type="molecule type" value="Genomic_DNA"/>
</dbReference>
<dbReference type="PRINTS" id="PR00477">
    <property type="entry name" value="PHGLYCKINASE"/>
</dbReference>
<organism evidence="9 10">
    <name type="scientific">Candidatus Kaiserbacteria bacterium CG10_big_fil_rev_8_21_14_0_10_45_20</name>
    <dbReference type="NCBI Taxonomy" id="1974607"/>
    <lineage>
        <taxon>Bacteria</taxon>
        <taxon>Candidatus Kaiseribacteriota</taxon>
    </lineage>
</organism>
<evidence type="ECO:0000256" key="2">
    <source>
        <dbReference type="ARBA" id="ARBA00013061"/>
    </source>
</evidence>
<evidence type="ECO:0000256" key="6">
    <source>
        <dbReference type="ARBA" id="ARBA00022840"/>
    </source>
</evidence>